<evidence type="ECO:0000313" key="3">
    <source>
        <dbReference type="EMBL" id="KJY69244.1"/>
    </source>
</evidence>
<evidence type="ECO:0000313" key="5">
    <source>
        <dbReference type="Proteomes" id="UP000030081"/>
    </source>
</evidence>
<evidence type="ECO:0000259" key="1">
    <source>
        <dbReference type="Pfam" id="PF07700"/>
    </source>
</evidence>
<dbReference type="SUPFAM" id="SSF111126">
    <property type="entry name" value="Ligand-binding domain in the NO signalling and Golgi transport"/>
    <property type="match status" value="1"/>
</dbReference>
<gene>
    <name evidence="4" type="ORF">F0238_21905</name>
    <name evidence="2" type="ORF">IX92_05525</name>
    <name evidence="3" type="ORF">TW71_18390</name>
</gene>
<evidence type="ECO:0000313" key="6">
    <source>
        <dbReference type="Proteomes" id="UP000576645"/>
    </source>
</evidence>
<evidence type="ECO:0000313" key="2">
    <source>
        <dbReference type="EMBL" id="AIW18535.1"/>
    </source>
</evidence>
<dbReference type="InterPro" id="IPR024096">
    <property type="entry name" value="NO_sig/Golgi_transp_ligand-bd"/>
</dbReference>
<proteinExistence type="predicted"/>
<dbReference type="AlphaFoldDB" id="A0A097QL32"/>
<dbReference type="Proteomes" id="UP000576645">
    <property type="component" value="Unassembled WGS sequence"/>
</dbReference>
<dbReference type="Pfam" id="PF07700">
    <property type="entry name" value="HNOB"/>
    <property type="match status" value="1"/>
</dbReference>
<dbReference type="PANTHER" id="PTHR45655">
    <property type="entry name" value="GUANYLATE CYCLASE SOLUBLE SUBUNIT BETA-2"/>
    <property type="match status" value="1"/>
</dbReference>
<reference evidence="4 6" key="3">
    <citation type="submission" date="2019-09" db="EMBL/GenBank/DDBJ databases">
        <title>Draft genome sequencing and comparative genomics of hatchery-associated Vibrios.</title>
        <authorList>
            <person name="Kehlet-Delgado H."/>
            <person name="Mueller R.S."/>
        </authorList>
    </citation>
    <scope>NUCLEOTIDE SEQUENCE [LARGE SCALE GENOMIC DNA]</scope>
    <source>
        <strain evidence="4 6">09-121-3</strain>
    </source>
</reference>
<dbReference type="EMBL" id="CP009617">
    <property type="protein sequence ID" value="AIW18535.1"/>
    <property type="molecule type" value="Genomic_DNA"/>
</dbReference>
<dbReference type="GO" id="GO:0020037">
    <property type="term" value="F:heme binding"/>
    <property type="evidence" value="ECO:0007669"/>
    <property type="project" value="InterPro"/>
</dbReference>
<organism evidence="3">
    <name type="scientific">Vibrio coralliilyticus</name>
    <dbReference type="NCBI Taxonomy" id="190893"/>
    <lineage>
        <taxon>Bacteria</taxon>
        <taxon>Pseudomonadati</taxon>
        <taxon>Pseudomonadota</taxon>
        <taxon>Gammaproteobacteria</taxon>
        <taxon>Vibrionales</taxon>
        <taxon>Vibrionaceae</taxon>
        <taxon>Vibrio</taxon>
    </lineage>
</organism>
<dbReference type="EMBL" id="VTXP01000016">
    <property type="protein sequence ID" value="NOJ25386.1"/>
    <property type="molecule type" value="Genomic_DNA"/>
</dbReference>
<dbReference type="KEGG" id="vcy:IX92_05525"/>
<feature type="domain" description="Heme NO-binding" evidence="1">
    <location>
        <begin position="2"/>
        <end position="161"/>
    </location>
</feature>
<dbReference type="PANTHER" id="PTHR45655:SF13">
    <property type="entry name" value="SOLUBLE GUANYLATE CYCLASE GCY-32-RELATED"/>
    <property type="match status" value="1"/>
</dbReference>
<evidence type="ECO:0000313" key="4">
    <source>
        <dbReference type="EMBL" id="NOJ25386.1"/>
    </source>
</evidence>
<dbReference type="InterPro" id="IPR011644">
    <property type="entry name" value="Heme_NO-bd"/>
</dbReference>
<dbReference type="KEGG" id="vct:JV59_33040"/>
<dbReference type="InterPro" id="IPR038158">
    <property type="entry name" value="H-NOX_domain_sf"/>
</dbReference>
<sequence>MKGIIFTEFMDLVEEKFGLDALDQLLSDAGDEGIYTSVGSYDHKALVKLIVQLSKQTGIPAEELQRVFGQSVFENLYESLPERSSLQGCKNSLQFIRLVEDYIHIEVKKLYQEANPPRFEFISETETEMIFDYKSARCMSHVCLGLIEGCAQHFDESLNIAMENNDKSGNDVRFKVTVVG</sequence>
<reference evidence="2 5" key="1">
    <citation type="submission" date="2014-10" db="EMBL/GenBank/DDBJ databases">
        <title>The Complete Genome Sequence for the Shellfish Pathogen Vibrio coralliilyticus RE98 Isolated from a Shellfish Hatchery.</title>
        <authorList>
            <person name="Richards G.P."/>
            <person name="Bono J.L."/>
            <person name="Watson M.A."/>
            <person name="Needleman D.S."/>
        </authorList>
    </citation>
    <scope>NUCLEOTIDE SEQUENCE [LARGE SCALE GENOMIC DNA]</scope>
    <source>
        <strain evidence="2 5">RE98</strain>
    </source>
</reference>
<protein>
    <submittedName>
        <fullName evidence="3">Guanylate cyclase</fullName>
    </submittedName>
</protein>
<name>A0A097QL32_9VIBR</name>
<keyword evidence="5" id="KW-1185">Reference proteome</keyword>
<reference evidence="3" key="2">
    <citation type="journal article" date="2015" name="BMC Genomics">
        <title>Genome mining reveals unlocked bioactive potential of marine Gram-negative bacteria.</title>
        <authorList>
            <person name="Machado H."/>
            <person name="Sonnenschein E.C."/>
            <person name="Melchiorsen J."/>
            <person name="Gram L."/>
        </authorList>
    </citation>
    <scope>NUCLEOTIDE SEQUENCE</scope>
    <source>
        <strain evidence="3">S2052</strain>
    </source>
</reference>
<dbReference type="RefSeq" id="WP_006958892.1">
    <property type="nucleotide sequence ID" value="NZ_CP009264.1"/>
</dbReference>
<dbReference type="EMBL" id="JXXR01000020">
    <property type="protein sequence ID" value="KJY69244.1"/>
    <property type="molecule type" value="Genomic_DNA"/>
</dbReference>
<dbReference type="GeneID" id="93942449"/>
<dbReference type="Proteomes" id="UP000030081">
    <property type="component" value="Chromosome 1"/>
</dbReference>
<dbReference type="Gene3D" id="3.90.1520.10">
    <property type="entry name" value="H-NOX domain"/>
    <property type="match status" value="1"/>
</dbReference>
<accession>A0A097QL32</accession>